<dbReference type="Gene3D" id="3.20.20.30">
    <property type="entry name" value="Luciferase-like domain"/>
    <property type="match status" value="1"/>
</dbReference>
<keyword evidence="2" id="KW-0288">FMN</keyword>
<dbReference type="PANTHER" id="PTHR42847:SF4">
    <property type="entry name" value="ALKANESULFONATE MONOOXYGENASE-RELATED"/>
    <property type="match status" value="1"/>
</dbReference>
<evidence type="ECO:0000313" key="7">
    <source>
        <dbReference type="Proteomes" id="UP001501116"/>
    </source>
</evidence>
<comment type="caution">
    <text evidence="6">The sequence shown here is derived from an EMBL/GenBank/DDBJ whole genome shotgun (WGS) entry which is preliminary data.</text>
</comment>
<accession>A0ABN2QHK6</accession>
<evidence type="ECO:0000256" key="1">
    <source>
        <dbReference type="ARBA" id="ARBA00022630"/>
    </source>
</evidence>
<name>A0ABN2QHK6_9PSEU</name>
<dbReference type="RefSeq" id="WP_344416291.1">
    <property type="nucleotide sequence ID" value="NZ_BAAANN010000007.1"/>
</dbReference>
<reference evidence="6 7" key="1">
    <citation type="journal article" date="2019" name="Int. J. Syst. Evol. Microbiol.">
        <title>The Global Catalogue of Microorganisms (GCM) 10K type strain sequencing project: providing services to taxonomists for standard genome sequencing and annotation.</title>
        <authorList>
            <consortium name="The Broad Institute Genomics Platform"/>
            <consortium name="The Broad Institute Genome Sequencing Center for Infectious Disease"/>
            <person name="Wu L."/>
            <person name="Ma J."/>
        </authorList>
    </citation>
    <scope>NUCLEOTIDE SEQUENCE [LARGE SCALE GENOMIC DNA]</scope>
    <source>
        <strain evidence="6 7">JCM 14545</strain>
    </source>
</reference>
<keyword evidence="4" id="KW-0503">Monooxygenase</keyword>
<keyword evidence="7" id="KW-1185">Reference proteome</keyword>
<dbReference type="InterPro" id="IPR050172">
    <property type="entry name" value="SsuD_RutA_monooxygenase"/>
</dbReference>
<dbReference type="PANTHER" id="PTHR42847">
    <property type="entry name" value="ALKANESULFONATE MONOOXYGENASE"/>
    <property type="match status" value="1"/>
</dbReference>
<protein>
    <submittedName>
        <fullName evidence="6">LLM class flavin-dependent oxidoreductase</fullName>
    </submittedName>
</protein>
<sequence length="292" mass="30190">MTTEIGIFLPQSGFPAATGAAPYAEKIGLDGVWKGDHLDHGVHSTLELAVAAAVTERVDIGLAVLLPALRPLAWAARELGSLARFAGPRLVAGVGVGGATDEWRMAGASPSDRGRATDEFLRALPGLLGGKPTEVAGIGDVTLTPSAPMPPIWVGGGSAAALRRTARYGAGWLGAMQSPDQVRETRARLAELADGEGRPAPRIAMVIHGSLVAKPAPGLRDRYAGQLAANYGIDAEAVRDFVVTGTPAEVSARFAEYADAGVEKLAFVGAPGGDGWYRAADLLAEIRRSVLS</sequence>
<keyword evidence="3" id="KW-0560">Oxidoreductase</keyword>
<organism evidence="6 7">
    <name type="scientific">Amycolatopsis minnesotensis</name>
    <dbReference type="NCBI Taxonomy" id="337894"/>
    <lineage>
        <taxon>Bacteria</taxon>
        <taxon>Bacillati</taxon>
        <taxon>Actinomycetota</taxon>
        <taxon>Actinomycetes</taxon>
        <taxon>Pseudonocardiales</taxon>
        <taxon>Pseudonocardiaceae</taxon>
        <taxon>Amycolatopsis</taxon>
    </lineage>
</organism>
<dbReference type="Proteomes" id="UP001501116">
    <property type="component" value="Unassembled WGS sequence"/>
</dbReference>
<gene>
    <name evidence="6" type="ORF">GCM10009754_21560</name>
</gene>
<evidence type="ECO:0000256" key="3">
    <source>
        <dbReference type="ARBA" id="ARBA00023002"/>
    </source>
</evidence>
<dbReference type="InterPro" id="IPR011251">
    <property type="entry name" value="Luciferase-like_dom"/>
</dbReference>
<dbReference type="EMBL" id="BAAANN010000007">
    <property type="protein sequence ID" value="GAA1952295.1"/>
    <property type="molecule type" value="Genomic_DNA"/>
</dbReference>
<dbReference type="Pfam" id="PF00296">
    <property type="entry name" value="Bac_luciferase"/>
    <property type="match status" value="1"/>
</dbReference>
<keyword evidence="1" id="KW-0285">Flavoprotein</keyword>
<evidence type="ECO:0000256" key="2">
    <source>
        <dbReference type="ARBA" id="ARBA00022643"/>
    </source>
</evidence>
<evidence type="ECO:0000313" key="6">
    <source>
        <dbReference type="EMBL" id="GAA1952295.1"/>
    </source>
</evidence>
<dbReference type="SUPFAM" id="SSF51679">
    <property type="entry name" value="Bacterial luciferase-like"/>
    <property type="match status" value="1"/>
</dbReference>
<feature type="domain" description="Luciferase-like" evidence="5">
    <location>
        <begin position="14"/>
        <end position="214"/>
    </location>
</feature>
<evidence type="ECO:0000259" key="5">
    <source>
        <dbReference type="Pfam" id="PF00296"/>
    </source>
</evidence>
<dbReference type="InterPro" id="IPR036661">
    <property type="entry name" value="Luciferase-like_sf"/>
</dbReference>
<evidence type="ECO:0000256" key="4">
    <source>
        <dbReference type="ARBA" id="ARBA00023033"/>
    </source>
</evidence>
<proteinExistence type="predicted"/>